<keyword evidence="1" id="KW-0472">Membrane</keyword>
<proteinExistence type="predicted"/>
<feature type="non-terminal residue" evidence="2">
    <location>
        <position position="48"/>
    </location>
</feature>
<keyword evidence="1" id="KW-1133">Transmembrane helix</keyword>
<evidence type="ECO:0000256" key="1">
    <source>
        <dbReference type="SAM" id="Phobius"/>
    </source>
</evidence>
<comment type="caution">
    <text evidence="2">The sequence shown here is derived from an EMBL/GenBank/DDBJ whole genome shotgun (WGS) entry which is preliminary data.</text>
</comment>
<protein>
    <submittedName>
        <fullName evidence="2">Uncharacterized protein</fullName>
    </submittedName>
</protein>
<evidence type="ECO:0000313" key="2">
    <source>
        <dbReference type="EMBL" id="GAG75320.1"/>
    </source>
</evidence>
<reference evidence="2" key="1">
    <citation type="journal article" date="2014" name="Front. Microbiol.">
        <title>High frequency of phylogenetically diverse reductive dehalogenase-homologous genes in deep subseafloor sedimentary metagenomes.</title>
        <authorList>
            <person name="Kawai M."/>
            <person name="Futagami T."/>
            <person name="Toyoda A."/>
            <person name="Takaki Y."/>
            <person name="Nishi S."/>
            <person name="Hori S."/>
            <person name="Arai W."/>
            <person name="Tsubouchi T."/>
            <person name="Morono Y."/>
            <person name="Uchiyama I."/>
            <person name="Ito T."/>
            <person name="Fujiyama A."/>
            <person name="Inagaki F."/>
            <person name="Takami H."/>
        </authorList>
    </citation>
    <scope>NUCLEOTIDE SEQUENCE</scope>
    <source>
        <strain evidence="2">Expedition CK06-06</strain>
    </source>
</reference>
<dbReference type="EMBL" id="BART01018482">
    <property type="protein sequence ID" value="GAG75320.1"/>
    <property type="molecule type" value="Genomic_DNA"/>
</dbReference>
<dbReference type="AlphaFoldDB" id="X0ZZL8"/>
<keyword evidence="1" id="KW-0812">Transmembrane</keyword>
<feature type="transmembrane region" description="Helical" evidence="1">
    <location>
        <begin position="6"/>
        <end position="26"/>
    </location>
</feature>
<organism evidence="2">
    <name type="scientific">marine sediment metagenome</name>
    <dbReference type="NCBI Taxonomy" id="412755"/>
    <lineage>
        <taxon>unclassified sequences</taxon>
        <taxon>metagenomes</taxon>
        <taxon>ecological metagenomes</taxon>
    </lineage>
</organism>
<sequence>MYKSVQLLIFIVALIPVISILALTFIRPIAKSYHEAKEMEPKIERAEI</sequence>
<name>X0ZZL8_9ZZZZ</name>
<gene>
    <name evidence="2" type="ORF">S01H4_34876</name>
</gene>
<accession>X0ZZL8</accession>